<dbReference type="PROSITE" id="PS50222">
    <property type="entry name" value="EF_HAND_2"/>
    <property type="match status" value="1"/>
</dbReference>
<dbReference type="Proteomes" id="UP000823046">
    <property type="component" value="Unassembled WGS sequence"/>
</dbReference>
<dbReference type="Gene3D" id="1.10.238.220">
    <property type="match status" value="1"/>
</dbReference>
<dbReference type="InterPro" id="IPR002048">
    <property type="entry name" value="EF_hand_dom"/>
</dbReference>
<evidence type="ECO:0000313" key="3">
    <source>
        <dbReference type="EMBL" id="KAF8819297.1"/>
    </source>
</evidence>
<name>A0ABQ7J5M5_9APIC</name>
<dbReference type="PANTHER" id="PTHR14095:SF0">
    <property type="entry name" value="MIP22305P"/>
    <property type="match status" value="1"/>
</dbReference>
<feature type="domain" description="EF-hand" evidence="2">
    <location>
        <begin position="316"/>
        <end position="351"/>
    </location>
</feature>
<dbReference type="Gene3D" id="1.10.238.10">
    <property type="entry name" value="EF-hand"/>
    <property type="match status" value="1"/>
</dbReference>
<dbReference type="InterPro" id="IPR011992">
    <property type="entry name" value="EF-hand-dom_pair"/>
</dbReference>
<comment type="caution">
    <text evidence="3">The sequence shown here is derived from an EMBL/GenBank/DDBJ whole genome shotgun (WGS) entry which is preliminary data.</text>
</comment>
<evidence type="ECO:0000313" key="4">
    <source>
        <dbReference type="Proteomes" id="UP000823046"/>
    </source>
</evidence>
<keyword evidence="4" id="KW-1185">Reference proteome</keyword>
<protein>
    <recommendedName>
        <fullName evidence="2">EF-hand domain-containing protein</fullName>
    </recommendedName>
</protein>
<dbReference type="PANTHER" id="PTHR14095">
    <property type="entry name" value="PHOSPHATASE 2A REGULATORY SUBUNIT-RELATED"/>
    <property type="match status" value="1"/>
</dbReference>
<dbReference type="EMBL" id="JADAQX010000835">
    <property type="protein sequence ID" value="KAF8819297.1"/>
    <property type="molecule type" value="Genomic_DNA"/>
</dbReference>
<sequence length="455" mass="53311">TILKVKPCQDITSKLAWITSSYNQETLGDLISSQLNQLYCYQPPSLMDDETTRRLTDVFEKFGPEGITVVQFEKEIVIPILKLGPLMSETLFKKIDRHGLGKIHFQLFKEFFQGRFILGERDASYKEAKNISPISYAVNETLIEYCGSQSSPGESSDKLFHLKPYSVMNFFNALRKDDQDYLEHDDFLSFLNELLRRNYFMAFLAEKNTYASNYRNTTIARIMYNIDKETCGCIYLSDLRNSPLVHIWCSVEFGTELCSLKQFFSYEQFYVLIHSFSDLDQDHDLYLSKEDLLKMDNHALSKVAGDRFLMIYEDMTSDRSMEFWFKIVDLDGDGCIRDHELKVFLEEQISRLSILGHEEVKIEDWICQMNDAIHPNREGQYYLSDFKRCPKFTAFFFGSLVSLTKWVAWEHRDIHRENELERLHPDFITRYNQLLCIPNEDNDAVLYDSTLLAGD</sequence>
<dbReference type="Pfam" id="PF13499">
    <property type="entry name" value="EF-hand_7"/>
    <property type="match status" value="1"/>
</dbReference>
<organism evidence="3 4">
    <name type="scientific">Cardiosporidium cionae</name>
    <dbReference type="NCBI Taxonomy" id="476202"/>
    <lineage>
        <taxon>Eukaryota</taxon>
        <taxon>Sar</taxon>
        <taxon>Alveolata</taxon>
        <taxon>Apicomplexa</taxon>
        <taxon>Aconoidasida</taxon>
        <taxon>Nephromycida</taxon>
        <taxon>Cardiosporidium</taxon>
    </lineage>
</organism>
<proteinExistence type="predicted"/>
<gene>
    <name evidence="3" type="ORF">IE077_001221</name>
</gene>
<evidence type="ECO:0000259" key="2">
    <source>
        <dbReference type="PROSITE" id="PS50222"/>
    </source>
</evidence>
<keyword evidence="1" id="KW-0479">Metal-binding</keyword>
<feature type="non-terminal residue" evidence="3">
    <location>
        <position position="1"/>
    </location>
</feature>
<dbReference type="SUPFAM" id="SSF47473">
    <property type="entry name" value="EF-hand"/>
    <property type="match status" value="2"/>
</dbReference>
<feature type="non-terminal residue" evidence="3">
    <location>
        <position position="455"/>
    </location>
</feature>
<evidence type="ECO:0000256" key="1">
    <source>
        <dbReference type="ARBA" id="ARBA00022723"/>
    </source>
</evidence>
<accession>A0ABQ7J5M5</accession>
<dbReference type="InterPro" id="IPR041534">
    <property type="entry name" value="EF-hand_13"/>
</dbReference>
<reference evidence="3 4" key="1">
    <citation type="journal article" date="2020" name="bioRxiv">
        <title>Metabolic contributions of an alphaproteobacterial endosymbiont in the apicomplexan Cardiosporidium cionae.</title>
        <authorList>
            <person name="Hunter E.S."/>
            <person name="Paight C.J."/>
            <person name="Lane C.E."/>
        </authorList>
    </citation>
    <scope>NUCLEOTIDE SEQUENCE [LARGE SCALE GENOMIC DNA]</scope>
    <source>
        <strain evidence="3">ESH_2018</strain>
    </source>
</reference>
<dbReference type="Pfam" id="PF17958">
    <property type="entry name" value="EF-hand_13"/>
    <property type="match status" value="1"/>
</dbReference>